<reference evidence="1 2" key="1">
    <citation type="journal article" date="2021" name="Plant Biotechnol. J.">
        <title>Multi-omics assisted identification of the key and species-specific regulatory components of drought-tolerant mechanisms in Gossypium stocksii.</title>
        <authorList>
            <person name="Yu D."/>
            <person name="Ke L."/>
            <person name="Zhang D."/>
            <person name="Wu Y."/>
            <person name="Sun Y."/>
            <person name="Mei J."/>
            <person name="Sun J."/>
            <person name="Sun Y."/>
        </authorList>
    </citation>
    <scope>NUCLEOTIDE SEQUENCE [LARGE SCALE GENOMIC DNA]</scope>
    <source>
        <strain evidence="2">cv. E1</strain>
        <tissue evidence="1">Leaf</tissue>
    </source>
</reference>
<protein>
    <submittedName>
        <fullName evidence="1">Uncharacterized protein</fullName>
    </submittedName>
</protein>
<organism evidence="1 2">
    <name type="scientific">Gossypium stocksii</name>
    <dbReference type="NCBI Taxonomy" id="47602"/>
    <lineage>
        <taxon>Eukaryota</taxon>
        <taxon>Viridiplantae</taxon>
        <taxon>Streptophyta</taxon>
        <taxon>Embryophyta</taxon>
        <taxon>Tracheophyta</taxon>
        <taxon>Spermatophyta</taxon>
        <taxon>Magnoliopsida</taxon>
        <taxon>eudicotyledons</taxon>
        <taxon>Gunneridae</taxon>
        <taxon>Pentapetalae</taxon>
        <taxon>rosids</taxon>
        <taxon>malvids</taxon>
        <taxon>Malvales</taxon>
        <taxon>Malvaceae</taxon>
        <taxon>Malvoideae</taxon>
        <taxon>Gossypium</taxon>
    </lineage>
</organism>
<accession>A0A9D3VRR0</accession>
<evidence type="ECO:0000313" key="2">
    <source>
        <dbReference type="Proteomes" id="UP000828251"/>
    </source>
</evidence>
<dbReference type="Proteomes" id="UP000828251">
    <property type="component" value="Unassembled WGS sequence"/>
</dbReference>
<comment type="caution">
    <text evidence="1">The sequence shown here is derived from an EMBL/GenBank/DDBJ whole genome shotgun (WGS) entry which is preliminary data.</text>
</comment>
<gene>
    <name evidence="1" type="ORF">J1N35_019204</name>
</gene>
<dbReference type="AlphaFoldDB" id="A0A9D3VRR0"/>
<sequence>MVLALKEQIEELKGELNICKAALGNGVLVVAPMPKIDVLKPKEFEMRSTKDADTSCQQMKDEVISLNGFGKSSIENSSHNFTRAYRG</sequence>
<dbReference type="OrthoDB" id="986316at2759"/>
<name>A0A9D3VRR0_9ROSI</name>
<keyword evidence="2" id="KW-1185">Reference proteome</keyword>
<dbReference type="EMBL" id="JAIQCV010000006">
    <property type="protein sequence ID" value="KAH1091947.1"/>
    <property type="molecule type" value="Genomic_DNA"/>
</dbReference>
<proteinExistence type="predicted"/>
<evidence type="ECO:0000313" key="1">
    <source>
        <dbReference type="EMBL" id="KAH1091947.1"/>
    </source>
</evidence>